<evidence type="ECO:0000256" key="1">
    <source>
        <dbReference type="ARBA" id="ARBA00006484"/>
    </source>
</evidence>
<dbReference type="InterPro" id="IPR020904">
    <property type="entry name" value="Sc_DH/Rdtase_CS"/>
</dbReference>
<keyword evidence="6" id="KW-1185">Reference proteome</keyword>
<dbReference type="Pfam" id="PF00106">
    <property type="entry name" value="adh_short"/>
    <property type="match status" value="1"/>
</dbReference>
<evidence type="ECO:0000313" key="6">
    <source>
        <dbReference type="Proteomes" id="UP000187085"/>
    </source>
</evidence>
<sequence length="229" mass="24162">MDNRPHVLITGGTRGIGYAVAEELAATHHLLIGGRDPERVAAVAAGFPSAEPFVADLTSESDVAHAAERVGRLDALVHSAGITVLGAVEDLTRQAWREVLEVNVVAVADLTRRLLPALRRTSGQIVLINSGSGFVTSPGNSVYSASKFALRALADTLREEERAHGVRVTSIHPGKVDTDMQRQIVDHQGGDYDAGAYLTSASVARAVAFALAATPEAQIESLSVRPMTP</sequence>
<accession>A0A1R1LP28</accession>
<reference evidence="5 6" key="1">
    <citation type="submission" date="2016-12" db="EMBL/GenBank/DDBJ databases">
        <title>Draft genome of Tersicoccus phoenicis 1P05MA.</title>
        <authorList>
            <person name="Nakajima Y."/>
            <person name="Yoshizawa S."/>
            <person name="Nakamura K."/>
            <person name="Ogura Y."/>
            <person name="Hayashi T."/>
            <person name="Kogure K."/>
        </authorList>
    </citation>
    <scope>NUCLEOTIDE SEQUENCE [LARGE SCALE GENOMIC DNA]</scope>
    <source>
        <strain evidence="5 6">1p05MA</strain>
    </source>
</reference>
<evidence type="ECO:0000313" key="5">
    <source>
        <dbReference type="EMBL" id="OMH29293.1"/>
    </source>
</evidence>
<dbReference type="NCBIfam" id="NF006073">
    <property type="entry name" value="PRK08219.1"/>
    <property type="match status" value="1"/>
</dbReference>
<dbReference type="GO" id="GO:0016020">
    <property type="term" value="C:membrane"/>
    <property type="evidence" value="ECO:0007669"/>
    <property type="project" value="TreeGrafter"/>
</dbReference>
<dbReference type="InterPro" id="IPR002347">
    <property type="entry name" value="SDR_fam"/>
</dbReference>
<name>A0A1R1LP28_9MICC</name>
<evidence type="ECO:0000256" key="3">
    <source>
        <dbReference type="RuleBase" id="RU000363"/>
    </source>
</evidence>
<comment type="caution">
    <text evidence="5">The sequence shown here is derived from an EMBL/GenBank/DDBJ whole genome shotgun (WGS) entry which is preliminary data.</text>
</comment>
<keyword evidence="2" id="KW-0560">Oxidoreductase</keyword>
<dbReference type="InterPro" id="IPR036291">
    <property type="entry name" value="NAD(P)-bd_dom_sf"/>
</dbReference>
<evidence type="ECO:0000259" key="4">
    <source>
        <dbReference type="SMART" id="SM00822"/>
    </source>
</evidence>
<feature type="domain" description="Ketoreductase" evidence="4">
    <location>
        <begin position="5"/>
        <end position="175"/>
    </location>
</feature>
<dbReference type="SUPFAM" id="SSF51735">
    <property type="entry name" value="NAD(P)-binding Rossmann-fold domains"/>
    <property type="match status" value="1"/>
</dbReference>
<dbReference type="PROSITE" id="PS00061">
    <property type="entry name" value="ADH_SHORT"/>
    <property type="match status" value="1"/>
</dbReference>
<proteinExistence type="inferred from homology"/>
<organism evidence="5 6">
    <name type="scientific">Tersicoccus phoenicis</name>
    <dbReference type="NCBI Taxonomy" id="554083"/>
    <lineage>
        <taxon>Bacteria</taxon>
        <taxon>Bacillati</taxon>
        <taxon>Actinomycetota</taxon>
        <taxon>Actinomycetes</taxon>
        <taxon>Micrococcales</taxon>
        <taxon>Micrococcaceae</taxon>
        <taxon>Tersicoccus</taxon>
    </lineage>
</organism>
<evidence type="ECO:0000256" key="2">
    <source>
        <dbReference type="ARBA" id="ARBA00023002"/>
    </source>
</evidence>
<dbReference type="PANTHER" id="PTHR44196">
    <property type="entry name" value="DEHYDROGENASE/REDUCTASE SDR FAMILY MEMBER 7B"/>
    <property type="match status" value="1"/>
</dbReference>
<comment type="similarity">
    <text evidence="1 3">Belongs to the short-chain dehydrogenases/reductases (SDR) family.</text>
</comment>
<dbReference type="EMBL" id="MRDE01000006">
    <property type="protein sequence ID" value="OMH29293.1"/>
    <property type="molecule type" value="Genomic_DNA"/>
</dbReference>
<dbReference type="Gene3D" id="3.40.50.720">
    <property type="entry name" value="NAD(P)-binding Rossmann-like Domain"/>
    <property type="match status" value="1"/>
</dbReference>
<dbReference type="AlphaFoldDB" id="A0A1R1LP28"/>
<gene>
    <name evidence="5" type="ORF">BKD30_00975</name>
</gene>
<dbReference type="InterPro" id="IPR057326">
    <property type="entry name" value="KR_dom"/>
</dbReference>
<dbReference type="Proteomes" id="UP000187085">
    <property type="component" value="Unassembled WGS sequence"/>
</dbReference>
<dbReference type="RefSeq" id="WP_076700761.1">
    <property type="nucleotide sequence ID" value="NZ_MRDE01000006.1"/>
</dbReference>
<dbReference type="SMART" id="SM00822">
    <property type="entry name" value="PKS_KR"/>
    <property type="match status" value="1"/>
</dbReference>
<dbReference type="GO" id="GO:0016491">
    <property type="term" value="F:oxidoreductase activity"/>
    <property type="evidence" value="ECO:0007669"/>
    <property type="project" value="UniProtKB-KW"/>
</dbReference>
<protein>
    <submittedName>
        <fullName evidence="5">Short chain dehydrogenase</fullName>
    </submittedName>
</protein>
<dbReference type="PRINTS" id="PR00080">
    <property type="entry name" value="SDRFAMILY"/>
</dbReference>
<dbReference type="PRINTS" id="PR00081">
    <property type="entry name" value="GDHRDH"/>
</dbReference>
<dbReference type="STRING" id="554083.BKD30_00975"/>
<dbReference type="OrthoDB" id="158573at2"/>
<dbReference type="PANTHER" id="PTHR44196:SF1">
    <property type="entry name" value="DEHYDROGENASE_REDUCTASE SDR FAMILY MEMBER 7B"/>
    <property type="match status" value="1"/>
</dbReference>